<dbReference type="Gene3D" id="3.40.50.300">
    <property type="entry name" value="P-loop containing nucleotide triphosphate hydrolases"/>
    <property type="match status" value="1"/>
</dbReference>
<gene>
    <name evidence="2" type="ORF">SAMN04487775_102192</name>
</gene>
<dbReference type="PANTHER" id="PTHR40396">
    <property type="entry name" value="ATPASE-LIKE PROTEIN"/>
    <property type="match status" value="1"/>
</dbReference>
<dbReference type="OrthoDB" id="305333at2"/>
<dbReference type="GO" id="GO:0005524">
    <property type="term" value="F:ATP binding"/>
    <property type="evidence" value="ECO:0007669"/>
    <property type="project" value="InterPro"/>
</dbReference>
<reference evidence="3" key="1">
    <citation type="submission" date="2016-10" db="EMBL/GenBank/DDBJ databases">
        <authorList>
            <person name="Varghese N."/>
            <person name="Submissions S."/>
        </authorList>
    </citation>
    <scope>NUCLEOTIDE SEQUENCE [LARGE SCALE GENOMIC DNA]</scope>
    <source>
        <strain evidence="3">XBD1002</strain>
    </source>
</reference>
<proteinExistence type="predicted"/>
<evidence type="ECO:0000313" key="2">
    <source>
        <dbReference type="EMBL" id="SFI52533.1"/>
    </source>
</evidence>
<sequence length="390" mass="44808">MLEKIIIKNLKSFKNETEISFAKTNYTILPQNVSNTDILKGAIFVGPNASGKSNVIFAIKLLLDLLFQDKSINFQFIRCLFSNDYKFSISYCFLINGKHITYSVEIEIRKSIIYENLEIDGQKLLMRAGTTATSWIAGENGLVYDEGDIDKETLFLRTLYFNTKFTSNSDLKTLMEYLQNSVYINAVERRIIHYGKKKLQIYDYLNENGTEKINSFLTKYNFNQTINYSHQSFGPNSVLILDNNDPESKYIFVKRNDIKVPIPISLESLGNQNLLQMIPAFFATLTNPGMLIIDEFSSGFHPKLERMLIKYFMNTSEYSQLFFVSHSTSLISNSVMRPDQVYSVEFNGDDGSSVHRFSDDQPRTAQNIEKMYMSGVFGGLPRIKDNFDED</sequence>
<feature type="domain" description="ATPase AAA-type core" evidence="1">
    <location>
        <begin position="227"/>
        <end position="332"/>
    </location>
</feature>
<accession>A0A1I3IXG6</accession>
<feature type="domain" description="ATPase AAA-type core" evidence="1">
    <location>
        <begin position="43"/>
        <end position="117"/>
    </location>
</feature>
<dbReference type="InterPro" id="IPR027417">
    <property type="entry name" value="P-loop_NTPase"/>
</dbReference>
<dbReference type="AlphaFoldDB" id="A0A1I3IXG6"/>
<dbReference type="Proteomes" id="UP000182737">
    <property type="component" value="Unassembled WGS sequence"/>
</dbReference>
<evidence type="ECO:0000313" key="3">
    <source>
        <dbReference type="Proteomes" id="UP000182737"/>
    </source>
</evidence>
<name>A0A1I3IXG6_9SPIR</name>
<evidence type="ECO:0000259" key="1">
    <source>
        <dbReference type="Pfam" id="PF13304"/>
    </source>
</evidence>
<dbReference type="PANTHER" id="PTHR40396:SF1">
    <property type="entry name" value="ATPASE AAA-TYPE CORE DOMAIN-CONTAINING PROTEIN"/>
    <property type="match status" value="1"/>
</dbReference>
<dbReference type="Pfam" id="PF13304">
    <property type="entry name" value="AAA_21"/>
    <property type="match status" value="2"/>
</dbReference>
<protein>
    <recommendedName>
        <fullName evidence="1">ATPase AAA-type core domain-containing protein</fullName>
    </recommendedName>
</protein>
<dbReference type="GO" id="GO:0016887">
    <property type="term" value="F:ATP hydrolysis activity"/>
    <property type="evidence" value="ECO:0007669"/>
    <property type="project" value="InterPro"/>
</dbReference>
<dbReference type="InterPro" id="IPR003959">
    <property type="entry name" value="ATPase_AAA_core"/>
</dbReference>
<keyword evidence="3" id="KW-1185">Reference proteome</keyword>
<organism evidence="2 3">
    <name type="scientific">Treponema bryantii</name>
    <dbReference type="NCBI Taxonomy" id="163"/>
    <lineage>
        <taxon>Bacteria</taxon>
        <taxon>Pseudomonadati</taxon>
        <taxon>Spirochaetota</taxon>
        <taxon>Spirochaetia</taxon>
        <taxon>Spirochaetales</taxon>
        <taxon>Treponemataceae</taxon>
        <taxon>Treponema</taxon>
    </lineage>
</organism>
<dbReference type="SUPFAM" id="SSF52540">
    <property type="entry name" value="P-loop containing nucleoside triphosphate hydrolases"/>
    <property type="match status" value="1"/>
</dbReference>
<dbReference type="RefSeq" id="WP_074930588.1">
    <property type="nucleotide sequence ID" value="NZ_FORI01000002.1"/>
</dbReference>
<dbReference type="EMBL" id="FORI01000002">
    <property type="protein sequence ID" value="SFI52533.1"/>
    <property type="molecule type" value="Genomic_DNA"/>
</dbReference>